<dbReference type="PROSITE" id="PS51781">
    <property type="entry name" value="SH3B"/>
    <property type="match status" value="1"/>
</dbReference>
<organism evidence="4">
    <name type="scientific">Siphoviridae sp. ctdm01</name>
    <dbReference type="NCBI Taxonomy" id="2825585"/>
    <lineage>
        <taxon>Viruses</taxon>
        <taxon>Duplodnaviria</taxon>
        <taxon>Heunggongvirae</taxon>
        <taxon>Uroviricota</taxon>
        <taxon>Caudoviricetes</taxon>
    </lineage>
</organism>
<reference evidence="4" key="1">
    <citation type="journal article" date="2021" name="Proc. Natl. Acad. Sci. U.S.A.">
        <title>A Catalog of Tens of Thousands of Viruses from Human Metagenomes Reveals Hidden Associations with Chronic Diseases.</title>
        <authorList>
            <person name="Tisza M.J."/>
            <person name="Buck C.B."/>
        </authorList>
    </citation>
    <scope>NUCLEOTIDE SEQUENCE</scope>
    <source>
        <strain evidence="4">Ctdm01</strain>
    </source>
</reference>
<accession>A0A8S5R3D2</accession>
<dbReference type="SMART" id="SM00287">
    <property type="entry name" value="SH3b"/>
    <property type="match status" value="1"/>
</dbReference>
<proteinExistence type="inferred from homology"/>
<feature type="compositionally biased region" description="Basic and acidic residues" evidence="2">
    <location>
        <begin position="57"/>
        <end position="73"/>
    </location>
</feature>
<feature type="region of interest" description="Disordered" evidence="2">
    <location>
        <begin position="57"/>
        <end position="77"/>
    </location>
</feature>
<dbReference type="Pfam" id="PF13529">
    <property type="entry name" value="Peptidase_C39_2"/>
    <property type="match status" value="1"/>
</dbReference>
<evidence type="ECO:0000259" key="3">
    <source>
        <dbReference type="PROSITE" id="PS51781"/>
    </source>
</evidence>
<dbReference type="Gene3D" id="2.30.30.40">
    <property type="entry name" value="SH3 Domains"/>
    <property type="match status" value="1"/>
</dbReference>
<sequence>MKRNKAIMSVIMSLLLIITIFCGCNDFDIEKTTKPTETTTVEQTTEPEVTISADVKSEAEKTKDEVENGKDIGTDEPIIAKPKDESTVVDESLIEQDAVIEQENISYDGTNTGKGKALLGACTGLTYYNQADSRWAKTPYTSSNNKTQTIKSSGCGPTSAAMVVSSSKGAILPTTMAKLFVDNGYRTKSNGTAWSAWSFVADYFNFKEYAITSNIDKALNYLKKDKNKDGISDYFIVASCNYGLFTTSGHYIVLVGYNGGTISVYDPYSYVGKFKTPSRKAAGAKLSGNTVFVSEKNFKKYGNTVNYWVFSNDYKKKKSKAKKNITKYVATQSQSLNVRTKADKSSKVLTQLKKGTKVTVTKVNGSWSYITAPAKGWVSSVYLSTTKVVADKPKKVTYKTTVGKHYRLKGKTYLYKNKNLTGIKYEYLPKTEIIVKKHISASIDKVKVIKTGRVAYINSRNIK</sequence>
<feature type="domain" description="SH3b" evidence="3">
    <location>
        <begin position="324"/>
        <end position="387"/>
    </location>
</feature>
<dbReference type="Pfam" id="PF08239">
    <property type="entry name" value="SH3_3"/>
    <property type="match status" value="1"/>
</dbReference>
<dbReference type="InterPro" id="IPR003646">
    <property type="entry name" value="SH3-like_bac-type"/>
</dbReference>
<dbReference type="Gene3D" id="3.90.70.10">
    <property type="entry name" value="Cysteine proteinases"/>
    <property type="match status" value="1"/>
</dbReference>
<protein>
    <submittedName>
        <fullName evidence="4">Peptidase</fullName>
    </submittedName>
</protein>
<dbReference type="EMBL" id="BK057820">
    <property type="protein sequence ID" value="DAE25658.1"/>
    <property type="molecule type" value="Genomic_DNA"/>
</dbReference>
<name>A0A8S5R3D2_9CAUD</name>
<comment type="similarity">
    <text evidence="1">Belongs to the N-acetylmuramoyl-L-alanine amidase 2 family.</text>
</comment>
<dbReference type="PROSITE" id="PS51257">
    <property type="entry name" value="PROKAR_LIPOPROTEIN"/>
    <property type="match status" value="1"/>
</dbReference>
<dbReference type="InterPro" id="IPR039564">
    <property type="entry name" value="Peptidase_C39-like"/>
</dbReference>
<evidence type="ECO:0000313" key="4">
    <source>
        <dbReference type="EMBL" id="DAE25658.1"/>
    </source>
</evidence>
<evidence type="ECO:0000256" key="2">
    <source>
        <dbReference type="SAM" id="MobiDB-lite"/>
    </source>
</evidence>
<evidence type="ECO:0000256" key="1">
    <source>
        <dbReference type="ARBA" id="ARBA00007553"/>
    </source>
</evidence>